<reference evidence="2" key="1">
    <citation type="journal article" date="2015" name="Nature">
        <title>Complex archaea that bridge the gap between prokaryotes and eukaryotes.</title>
        <authorList>
            <person name="Spang A."/>
            <person name="Saw J.H."/>
            <person name="Jorgensen S.L."/>
            <person name="Zaremba-Niedzwiedzka K."/>
            <person name="Martijn J."/>
            <person name="Lind A.E."/>
            <person name="van Eijk R."/>
            <person name="Schleper C."/>
            <person name="Guy L."/>
            <person name="Ettema T.J."/>
        </authorList>
    </citation>
    <scope>NUCLEOTIDE SEQUENCE</scope>
</reference>
<sequence>MAWDALLALKPEAVCKNALAAFDADTSTYTVGSFGLEFSVDTLKREIGCPHHEGKVFTGKFQEYLRLALLMYLASAKDIPATGRLVKPSDVKGGQIYVSGTHVLPLVEVAERFAMDAQGFIDKGRSFGAELVEDKGDAAIRLSPLPRIPVTMILWLQDDEDGFEPMANLLFDSTLDFQVAPDVGWSLAMCCCMAMLGSAS</sequence>
<comment type="caution">
    <text evidence="2">The sequence shown here is derived from an EMBL/GenBank/DDBJ whole genome shotgun (WGS) entry which is preliminary data.</text>
</comment>
<gene>
    <name evidence="2" type="ORF">LCGC14_1948000</name>
</gene>
<name>A0A0F9FI71_9ZZZZ</name>
<dbReference type="Pfam" id="PF12654">
    <property type="entry name" value="DUF3786"/>
    <property type="match status" value="1"/>
</dbReference>
<dbReference type="EMBL" id="LAZR01021211">
    <property type="protein sequence ID" value="KKL86109.1"/>
    <property type="molecule type" value="Genomic_DNA"/>
</dbReference>
<proteinExistence type="predicted"/>
<dbReference type="AlphaFoldDB" id="A0A0F9FI71"/>
<evidence type="ECO:0000313" key="2">
    <source>
        <dbReference type="EMBL" id="KKL86109.1"/>
    </source>
</evidence>
<feature type="domain" description="DUF3786" evidence="1">
    <location>
        <begin position="11"/>
        <end position="191"/>
    </location>
</feature>
<organism evidence="2">
    <name type="scientific">marine sediment metagenome</name>
    <dbReference type="NCBI Taxonomy" id="412755"/>
    <lineage>
        <taxon>unclassified sequences</taxon>
        <taxon>metagenomes</taxon>
        <taxon>ecological metagenomes</taxon>
    </lineage>
</organism>
<evidence type="ECO:0000259" key="1">
    <source>
        <dbReference type="Pfam" id="PF12654"/>
    </source>
</evidence>
<protein>
    <recommendedName>
        <fullName evidence="1">DUF3786 domain-containing protein</fullName>
    </recommendedName>
</protein>
<accession>A0A0F9FI71</accession>
<dbReference type="InterPro" id="IPR024264">
    <property type="entry name" value="DUF3786"/>
</dbReference>